<dbReference type="EMBL" id="JBHSGG010000033">
    <property type="protein sequence ID" value="MFC4728945.1"/>
    <property type="molecule type" value="Genomic_DNA"/>
</dbReference>
<evidence type="ECO:0000256" key="14">
    <source>
        <dbReference type="RuleBase" id="RU366012"/>
    </source>
</evidence>
<name>A0ABV9NPH3_9GAMM</name>
<dbReference type="InterPro" id="IPR018212">
    <property type="entry name" value="Na/solute_symporter_CS"/>
</dbReference>
<evidence type="ECO:0000256" key="1">
    <source>
        <dbReference type="ARBA" id="ARBA00004651"/>
    </source>
</evidence>
<evidence type="ECO:0000256" key="13">
    <source>
        <dbReference type="RuleBase" id="RU362091"/>
    </source>
</evidence>
<protein>
    <recommendedName>
        <fullName evidence="14">Sodium/proline symporter</fullName>
    </recommendedName>
    <alternativeName>
        <fullName evidence="14">Proline permease</fullName>
    </alternativeName>
</protein>
<evidence type="ECO:0000256" key="10">
    <source>
        <dbReference type="ARBA" id="ARBA00023136"/>
    </source>
</evidence>
<dbReference type="InterPro" id="IPR001734">
    <property type="entry name" value="Na/solute_symporter"/>
</dbReference>
<keyword evidence="10 14" id="KW-0472">Membrane</keyword>
<keyword evidence="3 14" id="KW-0813">Transport</keyword>
<evidence type="ECO:0000256" key="4">
    <source>
        <dbReference type="ARBA" id="ARBA00022475"/>
    </source>
</evidence>
<feature type="transmembrane region" description="Helical" evidence="14">
    <location>
        <begin position="162"/>
        <end position="185"/>
    </location>
</feature>
<dbReference type="PROSITE" id="PS00456">
    <property type="entry name" value="NA_SOLUT_SYMP_1"/>
    <property type="match status" value="1"/>
</dbReference>
<comment type="catalytic activity">
    <reaction evidence="12">
        <text>L-proline(in) + Na(+)(in) = L-proline(out) + Na(+)(out)</text>
        <dbReference type="Rhea" id="RHEA:28967"/>
        <dbReference type="ChEBI" id="CHEBI:29101"/>
        <dbReference type="ChEBI" id="CHEBI:60039"/>
    </reaction>
</comment>
<proteinExistence type="inferred from homology"/>
<comment type="function">
    <text evidence="14">Catalyzes the sodium-dependent uptake of extracellular L-proline.</text>
</comment>
<feature type="transmembrane region" description="Helical" evidence="14">
    <location>
        <begin position="127"/>
        <end position="156"/>
    </location>
</feature>
<dbReference type="RefSeq" id="WP_377005012.1">
    <property type="nucleotide sequence ID" value="NZ_JBHSGG010000033.1"/>
</dbReference>
<feature type="transmembrane region" description="Helical" evidence="14">
    <location>
        <begin position="232"/>
        <end position="256"/>
    </location>
</feature>
<keyword evidence="11 14" id="KW-0739">Sodium transport</keyword>
<evidence type="ECO:0000256" key="6">
    <source>
        <dbReference type="ARBA" id="ARBA00022847"/>
    </source>
</evidence>
<dbReference type="PANTHER" id="PTHR48086:SF3">
    <property type="entry name" value="SODIUM_PROLINE SYMPORTER"/>
    <property type="match status" value="1"/>
</dbReference>
<feature type="transmembrane region" description="Helical" evidence="14">
    <location>
        <begin position="6"/>
        <end position="26"/>
    </location>
</feature>
<gene>
    <name evidence="15" type="primary">putP</name>
    <name evidence="15" type="ORF">ACFO3Q_12285</name>
</gene>
<evidence type="ECO:0000256" key="2">
    <source>
        <dbReference type="ARBA" id="ARBA00006434"/>
    </source>
</evidence>
<feature type="transmembrane region" description="Helical" evidence="14">
    <location>
        <begin position="76"/>
        <end position="95"/>
    </location>
</feature>
<evidence type="ECO:0000313" key="16">
    <source>
        <dbReference type="Proteomes" id="UP001595892"/>
    </source>
</evidence>
<feature type="transmembrane region" description="Helical" evidence="14">
    <location>
        <begin position="192"/>
        <end position="212"/>
    </location>
</feature>
<comment type="caution">
    <text evidence="15">The sequence shown here is derived from an EMBL/GenBank/DDBJ whole genome shotgun (WGS) entry which is preliminary data.</text>
</comment>
<feature type="transmembrane region" description="Helical" evidence="14">
    <location>
        <begin position="429"/>
        <end position="446"/>
    </location>
</feature>
<keyword evidence="8 14" id="KW-0915">Sodium</keyword>
<evidence type="ECO:0000256" key="8">
    <source>
        <dbReference type="ARBA" id="ARBA00023053"/>
    </source>
</evidence>
<comment type="similarity">
    <text evidence="2 13">Belongs to the sodium:solute symporter (SSF) (TC 2.A.21) family.</text>
</comment>
<dbReference type="NCBIfam" id="TIGR02121">
    <property type="entry name" value="Na_Pro_sym"/>
    <property type="match status" value="1"/>
</dbReference>
<dbReference type="NCBIfam" id="TIGR00813">
    <property type="entry name" value="sss"/>
    <property type="match status" value="1"/>
</dbReference>
<keyword evidence="7 14" id="KW-1133">Transmembrane helix</keyword>
<feature type="transmembrane region" description="Helical" evidence="14">
    <location>
        <begin position="452"/>
        <end position="472"/>
    </location>
</feature>
<feature type="transmembrane region" description="Helical" evidence="14">
    <location>
        <begin position="402"/>
        <end position="422"/>
    </location>
</feature>
<evidence type="ECO:0000256" key="7">
    <source>
        <dbReference type="ARBA" id="ARBA00022989"/>
    </source>
</evidence>
<dbReference type="Pfam" id="PF00474">
    <property type="entry name" value="SSF"/>
    <property type="match status" value="1"/>
</dbReference>
<evidence type="ECO:0000256" key="3">
    <source>
        <dbReference type="ARBA" id="ARBA00022448"/>
    </source>
</evidence>
<dbReference type="InterPro" id="IPR011851">
    <property type="entry name" value="Na/Pro_symporter"/>
</dbReference>
<evidence type="ECO:0000313" key="15">
    <source>
        <dbReference type="EMBL" id="MFC4728945.1"/>
    </source>
</evidence>
<dbReference type="Proteomes" id="UP001595892">
    <property type="component" value="Unassembled WGS sequence"/>
</dbReference>
<accession>A0ABV9NPH3</accession>
<comment type="subcellular location">
    <subcellularLocation>
        <location evidence="14">Cell inner membrane</location>
        <topology evidence="14">Multi-pass membrane protein</topology>
    </subcellularLocation>
    <subcellularLocation>
        <location evidence="1">Cell membrane</location>
        <topology evidence="1">Multi-pass membrane protein</topology>
    </subcellularLocation>
</comment>
<evidence type="ECO:0000256" key="11">
    <source>
        <dbReference type="ARBA" id="ARBA00023201"/>
    </source>
</evidence>
<evidence type="ECO:0000256" key="12">
    <source>
        <dbReference type="ARBA" id="ARBA00033708"/>
    </source>
</evidence>
<keyword evidence="6 14" id="KW-0769">Symport</keyword>
<keyword evidence="14" id="KW-0029">Amino-acid transport</keyword>
<sequence length="497" mass="53323">MNIATPTNVSFALYMLALCVIGFIAWRRTTDFDDYILGGRKLGPGVTALSAGASDMSGWVMMGLPGAIFATGLSESWIGVGLVAGAWVNWLLVAGRLRVYTERARNALTLPDYFTHRFEDRSRLLRILSALVILVFFSLYVASGVVAGGVLIQGVFGIDYAYAVWIGAGVTIAYTLVGGFLAVSWTDALQGLLVLLALLILPAVAAFANGGFAESAALVEQVDPQRLQWIGAGGWIAVVSGLAWGLGYFGQPHILVRFMALDSLASVPRARRIGMSWMILCLLGSLCVGFFGIGWFARNPELAGPVLANEETVFITLTGLILNPWVGGFVLAAMLAAIMSTLNSQLLVCSSALTEDFYRAFLRRDAGQRELLWVGRITLLLVSLLAIWMARDPEARVLDLVSYAWAGFGSAFGPVVLISLMWKRMTRDGALAGMLVGGVVALVWGSQKWFGLYEIIPGALCASLAIVAVSLLGRPPQESVRRTFDEVQAEVANGGRG</sequence>
<dbReference type="Gene3D" id="1.20.1730.10">
    <property type="entry name" value="Sodium/glucose cotransporter"/>
    <property type="match status" value="1"/>
</dbReference>
<keyword evidence="4" id="KW-1003">Cell membrane</keyword>
<feature type="transmembrane region" description="Helical" evidence="14">
    <location>
        <begin position="371"/>
        <end position="390"/>
    </location>
</feature>
<keyword evidence="9 14" id="KW-0406">Ion transport</keyword>
<dbReference type="InterPro" id="IPR038377">
    <property type="entry name" value="Na/Glc_symporter_sf"/>
</dbReference>
<dbReference type="PROSITE" id="PS50283">
    <property type="entry name" value="NA_SOLUT_SYMP_3"/>
    <property type="match status" value="1"/>
</dbReference>
<keyword evidence="5 14" id="KW-0812">Transmembrane</keyword>
<keyword evidence="16" id="KW-1185">Reference proteome</keyword>
<evidence type="ECO:0000256" key="9">
    <source>
        <dbReference type="ARBA" id="ARBA00023065"/>
    </source>
</evidence>
<organism evidence="15 16">
    <name type="scientific">Coralloluteibacterium thermophilum</name>
    <dbReference type="NCBI Taxonomy" id="2707049"/>
    <lineage>
        <taxon>Bacteria</taxon>
        <taxon>Pseudomonadati</taxon>
        <taxon>Pseudomonadota</taxon>
        <taxon>Gammaproteobacteria</taxon>
        <taxon>Lysobacterales</taxon>
        <taxon>Lysobacteraceae</taxon>
        <taxon>Coralloluteibacterium</taxon>
    </lineage>
</organism>
<dbReference type="CDD" id="cd11475">
    <property type="entry name" value="SLC5sbd_PutP"/>
    <property type="match status" value="1"/>
</dbReference>
<feature type="transmembrane region" description="Helical" evidence="14">
    <location>
        <begin position="317"/>
        <end position="338"/>
    </location>
</feature>
<dbReference type="PANTHER" id="PTHR48086">
    <property type="entry name" value="SODIUM/PROLINE SYMPORTER-RELATED"/>
    <property type="match status" value="1"/>
</dbReference>
<dbReference type="InterPro" id="IPR050277">
    <property type="entry name" value="Sodium:Solute_Symporter"/>
</dbReference>
<keyword evidence="14" id="KW-0997">Cell inner membrane</keyword>
<feature type="transmembrane region" description="Helical" evidence="14">
    <location>
        <begin position="277"/>
        <end position="297"/>
    </location>
</feature>
<reference evidence="16" key="1">
    <citation type="journal article" date="2019" name="Int. J. Syst. Evol. Microbiol.">
        <title>The Global Catalogue of Microorganisms (GCM) 10K type strain sequencing project: providing services to taxonomists for standard genome sequencing and annotation.</title>
        <authorList>
            <consortium name="The Broad Institute Genomics Platform"/>
            <consortium name="The Broad Institute Genome Sequencing Center for Infectious Disease"/>
            <person name="Wu L."/>
            <person name="Ma J."/>
        </authorList>
    </citation>
    <scope>NUCLEOTIDE SEQUENCE [LARGE SCALE GENOMIC DNA]</scope>
    <source>
        <strain evidence="16">CGMCC 1.13574</strain>
    </source>
</reference>
<dbReference type="PROSITE" id="PS00457">
    <property type="entry name" value="NA_SOLUT_SYMP_2"/>
    <property type="match status" value="1"/>
</dbReference>
<evidence type="ECO:0000256" key="5">
    <source>
        <dbReference type="ARBA" id="ARBA00022692"/>
    </source>
</evidence>